<reference evidence="3 4" key="1">
    <citation type="journal article" date="2016" name="Int. J. Syst. Evol. Microbiol.">
        <title>Lysobacter erysipheiresistens sp. nov., an antagonist of powdery mildew, isolated from tobacco-cultivated soil.</title>
        <authorList>
            <person name="Xie B."/>
            <person name="Li T."/>
            <person name="Lin X."/>
            <person name="Wang C.J."/>
            <person name="Chen Y.J."/>
            <person name="Liu W.J."/>
            <person name="Zhao Z.W."/>
        </authorList>
    </citation>
    <scope>NUCLEOTIDE SEQUENCE [LARGE SCALE GENOMIC DNA]</scope>
    <source>
        <strain evidence="3 4">RS-LYSO-3</strain>
    </source>
</reference>
<keyword evidence="4" id="KW-1185">Reference proteome</keyword>
<feature type="domain" description="HTH arsR-type" evidence="2">
    <location>
        <begin position="1"/>
        <end position="94"/>
    </location>
</feature>
<dbReference type="PANTHER" id="PTHR38600">
    <property type="entry name" value="TRANSCRIPTIONAL REGULATORY PROTEIN"/>
    <property type="match status" value="1"/>
</dbReference>
<evidence type="ECO:0000259" key="2">
    <source>
        <dbReference type="PROSITE" id="PS50987"/>
    </source>
</evidence>
<dbReference type="PROSITE" id="PS50987">
    <property type="entry name" value="HTH_ARSR_2"/>
    <property type="match status" value="1"/>
</dbReference>
<dbReference type="SUPFAM" id="SSF46785">
    <property type="entry name" value="Winged helix' DNA-binding domain"/>
    <property type="match status" value="1"/>
</dbReference>
<dbReference type="EMBL" id="JAXGFP010000001">
    <property type="protein sequence ID" value="MEG3182588.1"/>
    <property type="molecule type" value="Genomic_DNA"/>
</dbReference>
<protein>
    <submittedName>
        <fullName evidence="3">Metalloregulator ArsR/SmtB family transcription factor</fullName>
    </submittedName>
</protein>
<dbReference type="InterPro" id="IPR011991">
    <property type="entry name" value="ArsR-like_HTH"/>
</dbReference>
<feature type="compositionally biased region" description="Basic residues" evidence="1">
    <location>
        <begin position="130"/>
        <end position="139"/>
    </location>
</feature>
<gene>
    <name evidence="3" type="ORF">SNE34_00980</name>
</gene>
<dbReference type="InterPro" id="IPR036388">
    <property type="entry name" value="WH-like_DNA-bd_sf"/>
</dbReference>
<name>A0ABU7YU35_9GAMM</name>
<proteinExistence type="predicted"/>
<dbReference type="SMART" id="SM00418">
    <property type="entry name" value="HTH_ARSR"/>
    <property type="match status" value="1"/>
</dbReference>
<evidence type="ECO:0000313" key="3">
    <source>
        <dbReference type="EMBL" id="MEG3182588.1"/>
    </source>
</evidence>
<comment type="caution">
    <text evidence="3">The sequence shown here is derived from an EMBL/GenBank/DDBJ whole genome shotgun (WGS) entry which is preliminary data.</text>
</comment>
<dbReference type="CDD" id="cd00090">
    <property type="entry name" value="HTH_ARSR"/>
    <property type="match status" value="1"/>
</dbReference>
<dbReference type="PANTHER" id="PTHR38600:SF2">
    <property type="entry name" value="SLL0088 PROTEIN"/>
    <property type="match status" value="1"/>
</dbReference>
<dbReference type="Proteomes" id="UP001355056">
    <property type="component" value="Unassembled WGS sequence"/>
</dbReference>
<sequence>MVDKYSPRLDTVFQALSDPTRRAMLHALADGQRTVSELAAPFDISLAGASKHIQMLERAGLIQREVQGRVHTCRLDARPLHAGAEWLRHYERFWTGRLDALEAILKAEDAARKPKRAPTRSTPVPTTPARKTRPPRRKP</sequence>
<evidence type="ECO:0000313" key="4">
    <source>
        <dbReference type="Proteomes" id="UP001355056"/>
    </source>
</evidence>
<accession>A0ABU7YU35</accession>
<dbReference type="PRINTS" id="PR00778">
    <property type="entry name" value="HTHARSR"/>
</dbReference>
<dbReference type="InterPro" id="IPR001845">
    <property type="entry name" value="HTH_ArsR_DNA-bd_dom"/>
</dbReference>
<dbReference type="NCBIfam" id="NF033788">
    <property type="entry name" value="HTH_metalloreg"/>
    <property type="match status" value="1"/>
</dbReference>
<dbReference type="Gene3D" id="1.10.10.10">
    <property type="entry name" value="Winged helix-like DNA-binding domain superfamily/Winged helix DNA-binding domain"/>
    <property type="match status" value="1"/>
</dbReference>
<organism evidence="3 4">
    <name type="scientific">Novilysobacter erysipheiresistens</name>
    <dbReference type="NCBI Taxonomy" id="1749332"/>
    <lineage>
        <taxon>Bacteria</taxon>
        <taxon>Pseudomonadati</taxon>
        <taxon>Pseudomonadota</taxon>
        <taxon>Gammaproteobacteria</taxon>
        <taxon>Lysobacterales</taxon>
        <taxon>Lysobacteraceae</taxon>
        <taxon>Novilysobacter</taxon>
    </lineage>
</organism>
<dbReference type="Pfam" id="PF12840">
    <property type="entry name" value="HTH_20"/>
    <property type="match status" value="1"/>
</dbReference>
<feature type="region of interest" description="Disordered" evidence="1">
    <location>
        <begin position="108"/>
        <end position="139"/>
    </location>
</feature>
<evidence type="ECO:0000256" key="1">
    <source>
        <dbReference type="SAM" id="MobiDB-lite"/>
    </source>
</evidence>
<dbReference type="RefSeq" id="WP_332613843.1">
    <property type="nucleotide sequence ID" value="NZ_JAXGFP010000001.1"/>
</dbReference>
<dbReference type="InterPro" id="IPR036390">
    <property type="entry name" value="WH_DNA-bd_sf"/>
</dbReference>